<gene>
    <name evidence="2" type="ORF">V1286_006069</name>
    <name evidence="3" type="ORF">V1286_007703</name>
</gene>
<dbReference type="EMBL" id="JAZHRV010000001">
    <property type="protein sequence ID" value="MEH2560174.1"/>
    <property type="molecule type" value="Genomic_DNA"/>
</dbReference>
<reference evidence="2 4" key="1">
    <citation type="submission" date="2024-02" db="EMBL/GenBank/DDBJ databases">
        <title>Adaptive strategies in a cosmopolitan and abundant soil bacterium.</title>
        <authorList>
            <person name="Carini P."/>
        </authorList>
    </citation>
    <scope>NUCLEOTIDE SEQUENCE [LARGE SCALE GENOMIC DNA]</scope>
    <source>
        <strain evidence="2 4">AZCC 1608</strain>
    </source>
</reference>
<protein>
    <submittedName>
        <fullName evidence="2">Uncharacterized protein</fullName>
    </submittedName>
</protein>
<evidence type="ECO:0000313" key="2">
    <source>
        <dbReference type="EMBL" id="MEH2558540.1"/>
    </source>
</evidence>
<evidence type="ECO:0000256" key="1">
    <source>
        <dbReference type="SAM" id="MobiDB-lite"/>
    </source>
</evidence>
<dbReference type="Proteomes" id="UP001364224">
    <property type="component" value="Unassembled WGS sequence"/>
</dbReference>
<feature type="compositionally biased region" description="Polar residues" evidence="1">
    <location>
        <begin position="1"/>
        <end position="12"/>
    </location>
</feature>
<sequence>MAGRGQTTQLTLSGPLRLPSIERRGDALQSTKARKGAPPNGLGTGPDIGGWALEVTRTLNFIWPPLIDCPNVTNLWRVVGTRVDRGAQGF</sequence>
<dbReference type="EMBL" id="JAZHRV010000001">
    <property type="protein sequence ID" value="MEH2558540.1"/>
    <property type="molecule type" value="Genomic_DNA"/>
</dbReference>
<keyword evidence="4" id="KW-1185">Reference proteome</keyword>
<accession>A0ABU8BJ18</accession>
<name>A0ABU8BJ18_9BRAD</name>
<feature type="region of interest" description="Disordered" evidence="1">
    <location>
        <begin position="1"/>
        <end position="47"/>
    </location>
</feature>
<organism evidence="2 4">
    <name type="scientific">Bradyrhizobium algeriense</name>
    <dbReference type="NCBI Taxonomy" id="634784"/>
    <lineage>
        <taxon>Bacteria</taxon>
        <taxon>Pseudomonadati</taxon>
        <taxon>Pseudomonadota</taxon>
        <taxon>Alphaproteobacteria</taxon>
        <taxon>Hyphomicrobiales</taxon>
        <taxon>Nitrobacteraceae</taxon>
        <taxon>Bradyrhizobium</taxon>
    </lineage>
</organism>
<evidence type="ECO:0000313" key="3">
    <source>
        <dbReference type="EMBL" id="MEH2560174.1"/>
    </source>
</evidence>
<evidence type="ECO:0000313" key="4">
    <source>
        <dbReference type="Proteomes" id="UP001364224"/>
    </source>
</evidence>
<comment type="caution">
    <text evidence="2">The sequence shown here is derived from an EMBL/GenBank/DDBJ whole genome shotgun (WGS) entry which is preliminary data.</text>
</comment>
<proteinExistence type="predicted"/>